<keyword evidence="1" id="KW-0614">Plasmid</keyword>
<dbReference type="OrthoDB" id="7011452at2"/>
<accession>A0A1J0ETM2</accession>
<sequence length="62" mass="6910">MTNESIDAQIARFERIIKAATVMSKQEKVALAEWEKTNVTGSGDFGTSDWPGWEAIISRISH</sequence>
<organism evidence="1 2">
    <name type="scientific">Pseudomonas frederiksbergensis</name>
    <dbReference type="NCBI Taxonomy" id="104087"/>
    <lineage>
        <taxon>Bacteria</taxon>
        <taxon>Pseudomonadati</taxon>
        <taxon>Pseudomonadota</taxon>
        <taxon>Gammaproteobacteria</taxon>
        <taxon>Pseudomonadales</taxon>
        <taxon>Pseudomonadaceae</taxon>
        <taxon>Pseudomonas</taxon>
    </lineage>
</organism>
<dbReference type="Proteomes" id="UP000182567">
    <property type="component" value="Plasmid unnamed1"/>
</dbReference>
<dbReference type="RefSeq" id="WP_071556003.1">
    <property type="nucleotide sequence ID" value="NZ_CP017887.1"/>
</dbReference>
<gene>
    <name evidence="1" type="ORF">BLL42_27585</name>
</gene>
<name>A0A1J0ETM2_9PSED</name>
<reference evidence="2" key="1">
    <citation type="submission" date="2016-10" db="EMBL/GenBank/DDBJ databases">
        <title>Pseudomonas frederiksbergensis ERGS4:02 complete genome.</title>
        <authorList>
            <person name="Kumar R."/>
            <person name="Acharya V."/>
            <person name="Singh D."/>
        </authorList>
    </citation>
    <scope>NUCLEOTIDE SEQUENCE [LARGE SCALE GENOMIC DNA]</scope>
    <source>
        <strain evidence="2">ERGS4:02</strain>
        <plasmid evidence="2">Plasmid unnamed1</plasmid>
    </source>
</reference>
<dbReference type="EMBL" id="CP017887">
    <property type="protein sequence ID" value="APC19498.1"/>
    <property type="molecule type" value="Genomic_DNA"/>
</dbReference>
<protein>
    <submittedName>
        <fullName evidence="1">Uncharacterized protein</fullName>
    </submittedName>
</protein>
<evidence type="ECO:0000313" key="1">
    <source>
        <dbReference type="EMBL" id="APC19498.1"/>
    </source>
</evidence>
<proteinExistence type="predicted"/>
<geneLocation type="plasmid" evidence="1">
    <name>unnamed1</name>
</geneLocation>
<evidence type="ECO:0000313" key="2">
    <source>
        <dbReference type="Proteomes" id="UP000182567"/>
    </source>
</evidence>
<dbReference type="AlphaFoldDB" id="A0A1J0ETM2"/>
<dbReference type="GeneID" id="46912045"/>